<evidence type="ECO:0000313" key="1">
    <source>
        <dbReference type="EMBL" id="OWY97053.1"/>
    </source>
</evidence>
<name>A0A225UVG2_9STRA</name>
<sequence length="219" mass="24193">MTVLGLFSIKRRLTRKLPVRVIPVISLQIRSFRLLKLYGTHSVRTGVATFACGGSTGGPSIVSVCLHCGWSIGVVQDRYFRYEAAGDQYLGRVVAGLPVHNSDFAVLPPHFSDAADEALKSCIAVMFLVLASEINLRGILRLCLASLVYHAEYLMVTFPSEHPLLSTLLFAKPTILQDLRLKLEYSEPSWMKASGIPPHIELNKKLDKQQKSIDALPSC</sequence>
<gene>
    <name evidence="1" type="ORF">PHMEG_00032510</name>
</gene>
<comment type="caution">
    <text evidence="1">The sequence shown here is derived from an EMBL/GenBank/DDBJ whole genome shotgun (WGS) entry which is preliminary data.</text>
</comment>
<evidence type="ECO:0000313" key="2">
    <source>
        <dbReference type="Proteomes" id="UP000198211"/>
    </source>
</evidence>
<dbReference type="Proteomes" id="UP000198211">
    <property type="component" value="Unassembled WGS sequence"/>
</dbReference>
<keyword evidence="2" id="KW-1185">Reference proteome</keyword>
<dbReference type="OrthoDB" id="125011at2759"/>
<organism evidence="1 2">
    <name type="scientific">Phytophthora megakarya</name>
    <dbReference type="NCBI Taxonomy" id="4795"/>
    <lineage>
        <taxon>Eukaryota</taxon>
        <taxon>Sar</taxon>
        <taxon>Stramenopiles</taxon>
        <taxon>Oomycota</taxon>
        <taxon>Peronosporomycetes</taxon>
        <taxon>Peronosporales</taxon>
        <taxon>Peronosporaceae</taxon>
        <taxon>Phytophthora</taxon>
    </lineage>
</organism>
<reference evidence="2" key="1">
    <citation type="submission" date="2017-03" db="EMBL/GenBank/DDBJ databases">
        <title>Phytopthora megakarya and P. palmivora, two closely related causual agents of cacao black pod achieved similar genome size and gene model numbers by different mechanisms.</title>
        <authorList>
            <person name="Ali S."/>
            <person name="Shao J."/>
            <person name="Larry D.J."/>
            <person name="Kronmiller B."/>
            <person name="Shen D."/>
            <person name="Strem M.D."/>
            <person name="Melnick R.L."/>
            <person name="Guiltinan M.J."/>
            <person name="Tyler B.M."/>
            <person name="Meinhardt L.W."/>
            <person name="Bailey B.A."/>
        </authorList>
    </citation>
    <scope>NUCLEOTIDE SEQUENCE [LARGE SCALE GENOMIC DNA]</scope>
    <source>
        <strain evidence="2">zdho120</strain>
    </source>
</reference>
<protein>
    <submittedName>
        <fullName evidence="1">Uncharacterized protein</fullName>
    </submittedName>
</protein>
<dbReference type="EMBL" id="NBNE01010900">
    <property type="protein sequence ID" value="OWY97053.1"/>
    <property type="molecule type" value="Genomic_DNA"/>
</dbReference>
<dbReference type="AlphaFoldDB" id="A0A225UVG2"/>
<proteinExistence type="predicted"/>
<accession>A0A225UVG2</accession>